<dbReference type="EMBL" id="MN739545">
    <property type="protein sequence ID" value="QHT12419.1"/>
    <property type="molecule type" value="Genomic_DNA"/>
</dbReference>
<dbReference type="AlphaFoldDB" id="A0A6C0D905"/>
<name>A0A6C0D905_9ZZZZ</name>
<proteinExistence type="predicted"/>
<evidence type="ECO:0000313" key="1">
    <source>
        <dbReference type="EMBL" id="QHT12419.1"/>
    </source>
</evidence>
<accession>A0A6C0D905</accession>
<reference evidence="1" key="1">
    <citation type="journal article" date="2020" name="Nature">
        <title>Giant virus diversity and host interactions through global metagenomics.</title>
        <authorList>
            <person name="Schulz F."/>
            <person name="Roux S."/>
            <person name="Paez-Espino D."/>
            <person name="Jungbluth S."/>
            <person name="Walsh D.A."/>
            <person name="Denef V.J."/>
            <person name="McMahon K.D."/>
            <person name="Konstantinidis K.T."/>
            <person name="Eloe-Fadrosh E.A."/>
            <person name="Kyrpides N.C."/>
            <person name="Woyke T."/>
        </authorList>
    </citation>
    <scope>NUCLEOTIDE SEQUENCE</scope>
    <source>
        <strain evidence="1">GVMAG-M-3300023174-129</strain>
    </source>
</reference>
<protein>
    <submittedName>
        <fullName evidence="1">Uncharacterized protein</fullName>
    </submittedName>
</protein>
<sequence length="70" mass="7605">MNKSYVSADTILEIVTEPKPIYIPNAVAGYISDLIIKLANKKVSEAKKVNDAKNANDTDTAIVVDKKVVD</sequence>
<organism evidence="1">
    <name type="scientific">viral metagenome</name>
    <dbReference type="NCBI Taxonomy" id="1070528"/>
    <lineage>
        <taxon>unclassified sequences</taxon>
        <taxon>metagenomes</taxon>
        <taxon>organismal metagenomes</taxon>
    </lineage>
</organism>